<dbReference type="InterPro" id="IPR036909">
    <property type="entry name" value="Cyt_c-like_dom_sf"/>
</dbReference>
<keyword evidence="10" id="KW-1185">Reference proteome</keyword>
<accession>A0A0F7K0G8</accession>
<dbReference type="GO" id="GO:0046872">
    <property type="term" value="F:metal ion binding"/>
    <property type="evidence" value="ECO:0007669"/>
    <property type="project" value="UniProtKB-KW"/>
</dbReference>
<dbReference type="InterPro" id="IPR050597">
    <property type="entry name" value="Cytochrome_c_Oxidase_Subunit"/>
</dbReference>
<organism evidence="9 10">
    <name type="scientific">Sedimenticola thiotaurini</name>
    <dbReference type="NCBI Taxonomy" id="1543721"/>
    <lineage>
        <taxon>Bacteria</taxon>
        <taxon>Pseudomonadati</taxon>
        <taxon>Pseudomonadota</taxon>
        <taxon>Gammaproteobacteria</taxon>
        <taxon>Chromatiales</taxon>
        <taxon>Sedimenticolaceae</taxon>
        <taxon>Sedimenticola</taxon>
    </lineage>
</organism>
<protein>
    <recommendedName>
        <fullName evidence="8">Cytochrome c domain-containing protein</fullName>
    </recommendedName>
</protein>
<proteinExistence type="predicted"/>
<dbReference type="Gene3D" id="1.10.760.10">
    <property type="entry name" value="Cytochrome c-like domain"/>
    <property type="match status" value="2"/>
</dbReference>
<evidence type="ECO:0000259" key="8">
    <source>
        <dbReference type="PROSITE" id="PS51007"/>
    </source>
</evidence>
<dbReference type="PANTHER" id="PTHR33751">
    <property type="entry name" value="CBB3-TYPE CYTOCHROME C OXIDASE SUBUNIT FIXP"/>
    <property type="match status" value="1"/>
</dbReference>
<feature type="domain" description="Cytochrome c" evidence="8">
    <location>
        <begin position="39"/>
        <end position="121"/>
    </location>
</feature>
<dbReference type="PANTHER" id="PTHR33751:SF9">
    <property type="entry name" value="CYTOCHROME C4"/>
    <property type="match status" value="1"/>
</dbReference>
<dbReference type="Pfam" id="PF00034">
    <property type="entry name" value="Cytochrom_C"/>
    <property type="match status" value="2"/>
</dbReference>
<evidence type="ECO:0000256" key="1">
    <source>
        <dbReference type="ARBA" id="ARBA00022448"/>
    </source>
</evidence>
<sequence>MRIKLGGLGVLFSLFASTGLAQGPEEAAREVEKALHLTPDPDNGRKVYMICTVCHGPEGWASPDGMYPQIAGQQASVLIKQLADIRARNRDNPTMRPFTSPRLLGGAQEIADVAAYIAALPMNPNNMVGPGFDLALGERLYKDQCAECHGASGEGDADDHIPLIQGQNYFYLIRQFDWIRTGKRRNADKKMVRQIQRFSQREEYAVLDYVSRIRPPAEKLAPAGWLNPDFPDYVRPPRQGFPAHQPIR</sequence>
<dbReference type="EMBL" id="CP011412">
    <property type="protein sequence ID" value="AKH20478.1"/>
    <property type="molecule type" value="Genomic_DNA"/>
</dbReference>
<dbReference type="KEGG" id="seds:AAY24_09070"/>
<dbReference type="InterPro" id="IPR009056">
    <property type="entry name" value="Cyt_c-like_dom"/>
</dbReference>
<evidence type="ECO:0000256" key="2">
    <source>
        <dbReference type="ARBA" id="ARBA00022617"/>
    </source>
</evidence>
<dbReference type="GO" id="GO:0009055">
    <property type="term" value="F:electron transfer activity"/>
    <property type="evidence" value="ECO:0007669"/>
    <property type="project" value="InterPro"/>
</dbReference>
<evidence type="ECO:0000256" key="4">
    <source>
        <dbReference type="ARBA" id="ARBA00022982"/>
    </source>
</evidence>
<keyword evidence="3 6" id="KW-0479">Metal-binding</keyword>
<dbReference type="GO" id="GO:0020037">
    <property type="term" value="F:heme binding"/>
    <property type="evidence" value="ECO:0007669"/>
    <property type="project" value="InterPro"/>
</dbReference>
<keyword evidence="1" id="KW-0813">Transport</keyword>
<evidence type="ECO:0000313" key="9">
    <source>
        <dbReference type="EMBL" id="AKH20478.1"/>
    </source>
</evidence>
<reference evidence="9 10" key="1">
    <citation type="journal article" date="2015" name="Genome Announc.">
        <title>Complete Genome Sequence of Sedimenticola thiotaurini Strain SIP-G1, a Polyphosphate- and Polyhydroxyalkanoate-Accumulating Sulfur-Oxidizing Gammaproteobacterium Isolated from Salt Marsh Sediments.</title>
        <authorList>
            <person name="Flood B.E."/>
            <person name="Jones D.S."/>
            <person name="Bailey J.V."/>
        </authorList>
    </citation>
    <scope>NUCLEOTIDE SEQUENCE [LARGE SCALE GENOMIC DNA]</scope>
    <source>
        <strain evidence="9 10">SIP-G1</strain>
    </source>
</reference>
<feature type="signal peptide" evidence="7">
    <location>
        <begin position="1"/>
        <end position="21"/>
    </location>
</feature>
<dbReference type="SUPFAM" id="SSF46626">
    <property type="entry name" value="Cytochrome c"/>
    <property type="match status" value="2"/>
</dbReference>
<dbReference type="RefSeq" id="WP_046859411.1">
    <property type="nucleotide sequence ID" value="NZ_CP011412.1"/>
</dbReference>
<keyword evidence="2 6" id="KW-0349">Heme</keyword>
<evidence type="ECO:0000256" key="7">
    <source>
        <dbReference type="SAM" id="SignalP"/>
    </source>
</evidence>
<gene>
    <name evidence="9" type="ORF">AAY24_09070</name>
</gene>
<evidence type="ECO:0000256" key="6">
    <source>
        <dbReference type="PROSITE-ProRule" id="PRU00433"/>
    </source>
</evidence>
<dbReference type="AlphaFoldDB" id="A0A0F7K0G8"/>
<dbReference type="PROSITE" id="PS51007">
    <property type="entry name" value="CYTC"/>
    <property type="match status" value="2"/>
</dbReference>
<evidence type="ECO:0000256" key="5">
    <source>
        <dbReference type="ARBA" id="ARBA00023004"/>
    </source>
</evidence>
<keyword evidence="4" id="KW-0249">Electron transport</keyword>
<evidence type="ECO:0000256" key="3">
    <source>
        <dbReference type="ARBA" id="ARBA00022723"/>
    </source>
</evidence>
<keyword evidence="5 6" id="KW-0408">Iron</keyword>
<dbReference type="OrthoDB" id="9773456at2"/>
<dbReference type="Proteomes" id="UP000034410">
    <property type="component" value="Chromosome"/>
</dbReference>
<feature type="domain" description="Cytochrome c" evidence="8">
    <location>
        <begin position="132"/>
        <end position="214"/>
    </location>
</feature>
<evidence type="ECO:0000313" key="10">
    <source>
        <dbReference type="Proteomes" id="UP000034410"/>
    </source>
</evidence>
<name>A0A0F7K0G8_9GAMM</name>
<keyword evidence="7" id="KW-0732">Signal</keyword>
<feature type="chain" id="PRO_5002517758" description="Cytochrome c domain-containing protein" evidence="7">
    <location>
        <begin position="22"/>
        <end position="248"/>
    </location>
</feature>